<name>A0A8S5RA42_9VIRU</name>
<evidence type="ECO:0000313" key="1">
    <source>
        <dbReference type="EMBL" id="DAE28207.1"/>
    </source>
</evidence>
<proteinExistence type="predicted"/>
<sequence>MNYLKRLRARINSENPALIGVSSDNSTPTKLSVIQDFDRSGSIPSEGEPIINGVGKVTGVHYYDPQLYSDFTKYDFIPRMLRNLK</sequence>
<organism evidence="1">
    <name type="scientific">virus sp. ctQcs9</name>
    <dbReference type="NCBI Taxonomy" id="2825816"/>
    <lineage>
        <taxon>Viruses</taxon>
    </lineage>
</organism>
<accession>A0A8S5RA42</accession>
<reference evidence="1" key="1">
    <citation type="journal article" date="2021" name="Proc. Natl. Acad. Sci. U.S.A.">
        <title>A Catalog of Tens of Thousands of Viruses from Human Metagenomes Reveals Hidden Associations with Chronic Diseases.</title>
        <authorList>
            <person name="Tisza M.J."/>
            <person name="Buck C.B."/>
        </authorList>
    </citation>
    <scope>NUCLEOTIDE SEQUENCE</scope>
    <source>
        <strain evidence="1">CtQcs9</strain>
    </source>
</reference>
<dbReference type="EMBL" id="BK059082">
    <property type="protein sequence ID" value="DAE28207.1"/>
    <property type="molecule type" value="Genomic_DNA"/>
</dbReference>
<protein>
    <submittedName>
        <fullName evidence="1">Uncharacterized protein</fullName>
    </submittedName>
</protein>